<organism evidence="9 10">
    <name type="scientific">Cryptosporidium canis</name>
    <dbReference type="NCBI Taxonomy" id="195482"/>
    <lineage>
        <taxon>Eukaryota</taxon>
        <taxon>Sar</taxon>
        <taxon>Alveolata</taxon>
        <taxon>Apicomplexa</taxon>
        <taxon>Conoidasida</taxon>
        <taxon>Coccidia</taxon>
        <taxon>Eucoccidiorida</taxon>
        <taxon>Eimeriorina</taxon>
        <taxon>Cryptosporidiidae</taxon>
        <taxon>Cryptosporidium</taxon>
    </lineage>
</organism>
<gene>
    <name evidence="9" type="ORF">OJ252_311</name>
</gene>
<dbReference type="InterPro" id="IPR018328">
    <property type="entry name" value="Rad4_beta-hairpin_dom3"/>
</dbReference>
<keyword evidence="5" id="KW-0539">Nucleus</keyword>
<dbReference type="InterPro" id="IPR038765">
    <property type="entry name" value="Papain-like_cys_pep_sf"/>
</dbReference>
<dbReference type="InterPro" id="IPR042488">
    <property type="entry name" value="Rad4_BHD3_sf"/>
</dbReference>
<dbReference type="Proteomes" id="UP001071777">
    <property type="component" value="Unassembled WGS sequence"/>
</dbReference>
<dbReference type="InterPro" id="IPR004583">
    <property type="entry name" value="DNA_repair_Rad4"/>
</dbReference>
<keyword evidence="4" id="KW-0234">DNA repair</keyword>
<accession>A0ABQ8PBL3</accession>
<reference evidence="9" key="1">
    <citation type="submission" date="2022-10" db="EMBL/GenBank/DDBJ databases">
        <title>Adaptive evolution leads to modifications in subtelomeric GC content in a zoonotic Cryptosporidium species.</title>
        <authorList>
            <person name="Li J."/>
            <person name="Feng Y."/>
            <person name="Xiao L."/>
        </authorList>
    </citation>
    <scope>NUCLEOTIDE SEQUENCE</scope>
    <source>
        <strain evidence="9">25894</strain>
    </source>
</reference>
<dbReference type="InterPro" id="IPR018326">
    <property type="entry name" value="Rad4_beta-hairpin_dom1"/>
</dbReference>
<comment type="subcellular location">
    <subcellularLocation>
        <location evidence="1">Nucleus</location>
    </subcellularLocation>
</comment>
<sequence length="686" mass="80341">MNSVKTDVRQTFILGWLIHLRLLNRIANNVYIQSCILSLYLYYNQDPDTDKSVLGIFRWFRKYFRTYYLPNDYWIYKLHSFDSRLNTSSKSSWINVYFSLQSDEVKESTPDSIQGKNQSERAESDLIEKLQEINGLLTSSVNKYSFFMGMVIKRSLDSILSGRCSAEASNILFATLIRALGFHSRLTLFIPPVFKYKKRCEFKSNDRRAELWVEIFEPRLNKWISVDIHRGGWNFTGCALTNSITSTPIDHSVRRKSKDDQGAFSKLFLNDFDYSSDSNDEIYDKITKPISIIPLKKNAENQDRIIKYGISSVVEQDEQRESLAFEFSKEKKTEALSLSLLKCKIDISSTNIKYKMNDNIGWWIISVNEDGFLKETTSRYVLDWSKVFQTQLKNSNKRMIDSVILRLNSTNKCCSRLVQLDLLDDFELEKMINDNDLIPVSKMSFKNHPKYAIISSLNSLEIIHPKEPIVGYFHGEPIYLRRNVHRLKTRAQWEQEQREIKKNQQPIKIIYKRNESGCERDKVRQEYFAEFQTQIKQLVEFDCLDKIPKGHFKSINISAKGSIPDSCIHIKELTEDTNDNKCLYASRYIPTWKMENTLEIIKRSGLDYARAFIGYDYKNGAKPKYDGLIINKEDFTSLQFFKKRHELIGINKIAHFIWNDLINGIQYLLKRPFGIDSFKNLFENGQ</sequence>
<dbReference type="Gene3D" id="3.30.70.2460">
    <property type="entry name" value="Rad4, beta-hairpin domain BHD3"/>
    <property type="match status" value="1"/>
</dbReference>
<dbReference type="SMART" id="SM01032">
    <property type="entry name" value="BHD_3"/>
    <property type="match status" value="1"/>
</dbReference>
<evidence type="ECO:0000256" key="1">
    <source>
        <dbReference type="ARBA" id="ARBA00004123"/>
    </source>
</evidence>
<evidence type="ECO:0000256" key="3">
    <source>
        <dbReference type="ARBA" id="ARBA00022763"/>
    </source>
</evidence>
<comment type="caution">
    <text evidence="9">The sequence shown here is derived from an EMBL/GenBank/DDBJ whole genome shotgun (WGS) entry which is preliminary data.</text>
</comment>
<dbReference type="EMBL" id="JAPCXB010000011">
    <property type="protein sequence ID" value="KAJ1615230.1"/>
    <property type="molecule type" value="Genomic_DNA"/>
</dbReference>
<dbReference type="InterPro" id="IPR018325">
    <property type="entry name" value="Rad4/PNGase_transGLS-fold"/>
</dbReference>
<evidence type="ECO:0000313" key="9">
    <source>
        <dbReference type="EMBL" id="KAJ1615230.1"/>
    </source>
</evidence>
<evidence type="ECO:0000259" key="7">
    <source>
        <dbReference type="SMART" id="SM01031"/>
    </source>
</evidence>
<proteinExistence type="inferred from homology"/>
<evidence type="ECO:0000256" key="4">
    <source>
        <dbReference type="ARBA" id="ARBA00023204"/>
    </source>
</evidence>
<evidence type="ECO:0000256" key="5">
    <source>
        <dbReference type="ARBA" id="ARBA00023242"/>
    </source>
</evidence>
<dbReference type="Pfam" id="PF10405">
    <property type="entry name" value="BHD_3"/>
    <property type="match status" value="1"/>
</dbReference>
<feature type="domain" description="Rad4 beta-hairpin" evidence="7">
    <location>
        <begin position="487"/>
        <end position="537"/>
    </location>
</feature>
<dbReference type="PANTHER" id="PTHR12135">
    <property type="entry name" value="DNA REPAIR PROTEIN XP-C / RAD4"/>
    <property type="match status" value="1"/>
</dbReference>
<evidence type="ECO:0000259" key="8">
    <source>
        <dbReference type="SMART" id="SM01032"/>
    </source>
</evidence>
<dbReference type="SUPFAM" id="SSF54001">
    <property type="entry name" value="Cysteine proteinases"/>
    <property type="match status" value="1"/>
</dbReference>
<dbReference type="Pfam" id="PF10403">
    <property type="entry name" value="BHD_1"/>
    <property type="match status" value="1"/>
</dbReference>
<dbReference type="Gene3D" id="2.20.20.110">
    <property type="entry name" value="Rad4, beta-hairpin domain BHD1"/>
    <property type="match status" value="1"/>
</dbReference>
<comment type="similarity">
    <text evidence="2">Belongs to the XPC family.</text>
</comment>
<dbReference type="SMART" id="SM01030">
    <property type="entry name" value="BHD_1"/>
    <property type="match status" value="1"/>
</dbReference>
<feature type="domain" description="Rad4 beta-hairpin" evidence="6">
    <location>
        <begin position="434"/>
        <end position="485"/>
    </location>
</feature>
<evidence type="ECO:0000256" key="2">
    <source>
        <dbReference type="ARBA" id="ARBA00009525"/>
    </source>
</evidence>
<protein>
    <submittedName>
        <fullName evidence="9">DNA repair protein Rad4p</fullName>
    </submittedName>
</protein>
<dbReference type="SMART" id="SM01031">
    <property type="entry name" value="BHD_2"/>
    <property type="match status" value="1"/>
</dbReference>
<dbReference type="PANTHER" id="PTHR12135:SF0">
    <property type="entry name" value="DNA REPAIR PROTEIN COMPLEMENTING XP-C CELLS"/>
    <property type="match status" value="1"/>
</dbReference>
<name>A0ABQ8PBL3_9CRYT</name>
<keyword evidence="3" id="KW-0227">DNA damage</keyword>
<evidence type="ECO:0000259" key="6">
    <source>
        <dbReference type="SMART" id="SM01030"/>
    </source>
</evidence>
<dbReference type="InterPro" id="IPR018327">
    <property type="entry name" value="BHD_2"/>
</dbReference>
<dbReference type="Pfam" id="PF03835">
    <property type="entry name" value="Rad4"/>
    <property type="match status" value="1"/>
</dbReference>
<keyword evidence="10" id="KW-1185">Reference proteome</keyword>
<feature type="domain" description="Rad4 beta-hairpin" evidence="8">
    <location>
        <begin position="547"/>
        <end position="642"/>
    </location>
</feature>
<dbReference type="InterPro" id="IPR036985">
    <property type="entry name" value="Transglutaminase-like_sf"/>
</dbReference>
<dbReference type="Gene3D" id="3.90.260.10">
    <property type="entry name" value="Transglutaminase-like"/>
    <property type="match status" value="1"/>
</dbReference>
<evidence type="ECO:0000313" key="10">
    <source>
        <dbReference type="Proteomes" id="UP001071777"/>
    </source>
</evidence>